<keyword evidence="3 7" id="KW-0347">Helicase</keyword>
<evidence type="ECO:0000256" key="1">
    <source>
        <dbReference type="ARBA" id="ARBA00022741"/>
    </source>
</evidence>
<name>A0ABU4WFX0_9BACT</name>
<dbReference type="InterPro" id="IPR048333">
    <property type="entry name" value="HA2_WH"/>
</dbReference>
<dbReference type="Pfam" id="PF00270">
    <property type="entry name" value="DEAD"/>
    <property type="match status" value="1"/>
</dbReference>
<sequence>MDLPIEKIKDKLFCALEGGARKFVVRAPTGSGKSTRLPMMLAEKIEGRILVLQPRRVAARLLAKYVAKSAGSSAGGFAGWHIRMEKNYSPETKIVFVTEGVLARMVLSDPDLKGVGAVVFDEFHERNLFSDISFALVLKSVLSRRKDLAVFVCSASFDADEILKFLGGGAVSLECESRLYPVDIEYAPLRGQTEKIWDRAALEFERLARENPSGDFLIFMPGSYEISRTISAILKMPSSRGMEVLPLHGSLSGAMQDRAVAKSERRKVVVATNIAETSLTIDGVKFVIDSGFARVARYDFSRGVNTLYVERISHASAVQRAGRAGRTSAGIAVRLWRKNEESDFSPYLLPEILRLDLSQILLWLKVAGLEISALPLLDAPSEEKMAAALEILKELGAVDEFFNATPLGVKISRLPTEVRYGRMLIEAASRGVLKDAAMFAAVMDVGRVKMDAVNERSEFELYEMLGECASELGEISEICRLARSRNFDETFCKTYGIHAANARRVFEVSRDFFNLLKGEEKSLASGDLNVELAKSVLSAFSDRVCARLNEGTLACAISGGRRGEVRRSSKKYASKIFAALELAEQNVGGRVSIMASGIVPLKKEWIAELFPNDFSEVESVSFDENSKRVAALKLVKFRDMVLEKSSGAPSSPDVCAKIFCDMILEGKLVLKNWSEAEENFIDRVNFVSELCPESGIAKIDEEAKRMIFEQMCLAKNSYSEIRNADVLPFLKDWLSFEQAAMLDYLAPEFANLPLRRKPVKIRYELPLKRAVVSAKFSELYDFDGRKIKILDGKMPATFEILAPNGRPVQITQNLEEFWKTSWLGIKKELKARYPKHFKD</sequence>
<dbReference type="PROSITE" id="PS51192">
    <property type="entry name" value="HELICASE_ATP_BIND_1"/>
    <property type="match status" value="1"/>
</dbReference>
<dbReference type="Gene3D" id="1.20.120.1080">
    <property type="match status" value="1"/>
</dbReference>
<dbReference type="GO" id="GO:0004386">
    <property type="term" value="F:helicase activity"/>
    <property type="evidence" value="ECO:0007669"/>
    <property type="project" value="UniProtKB-KW"/>
</dbReference>
<dbReference type="Pfam" id="PF08482">
    <property type="entry name" value="HrpB_C"/>
    <property type="match status" value="1"/>
</dbReference>
<dbReference type="EMBL" id="JALBUT010000002">
    <property type="protein sequence ID" value="MDX8414941.1"/>
    <property type="molecule type" value="Genomic_DNA"/>
</dbReference>
<comment type="caution">
    <text evidence="7">The sequence shown here is derived from an EMBL/GenBank/DDBJ whole genome shotgun (WGS) entry which is preliminary data.</text>
</comment>
<dbReference type="Gene3D" id="3.40.50.300">
    <property type="entry name" value="P-loop containing nucleotide triphosphate hydrolases"/>
    <property type="match status" value="2"/>
</dbReference>
<dbReference type="SMART" id="SM00487">
    <property type="entry name" value="DEXDc"/>
    <property type="match status" value="1"/>
</dbReference>
<dbReference type="PIRSF" id="PIRSF005496">
    <property type="entry name" value="ATP_hel_hrpB"/>
    <property type="match status" value="1"/>
</dbReference>
<proteinExistence type="predicted"/>
<protein>
    <submittedName>
        <fullName evidence="7">DEAD/DEAH box helicase</fullName>
    </submittedName>
</protein>
<dbReference type="InterPro" id="IPR007502">
    <property type="entry name" value="Helicase-assoc_dom"/>
</dbReference>
<dbReference type="PANTHER" id="PTHR43519">
    <property type="entry name" value="ATP-DEPENDENT RNA HELICASE HRPB"/>
    <property type="match status" value="1"/>
</dbReference>
<keyword evidence="1" id="KW-0547">Nucleotide-binding</keyword>
<dbReference type="InterPro" id="IPR014001">
    <property type="entry name" value="Helicase_ATP-bd"/>
</dbReference>
<accession>A0ABU4WFX0</accession>
<feature type="domain" description="Helicase C-terminal" evidence="6">
    <location>
        <begin position="203"/>
        <end position="368"/>
    </location>
</feature>
<dbReference type="PROSITE" id="PS51194">
    <property type="entry name" value="HELICASE_CTER"/>
    <property type="match status" value="1"/>
</dbReference>
<dbReference type="InterPro" id="IPR001650">
    <property type="entry name" value="Helicase_C-like"/>
</dbReference>
<dbReference type="Proteomes" id="UP001275932">
    <property type="component" value="Unassembled WGS sequence"/>
</dbReference>
<dbReference type="SMART" id="SM00847">
    <property type="entry name" value="HA2"/>
    <property type="match status" value="1"/>
</dbReference>
<dbReference type="SMART" id="SM00490">
    <property type="entry name" value="HELICc"/>
    <property type="match status" value="1"/>
</dbReference>
<dbReference type="InterPro" id="IPR013689">
    <property type="entry name" value="RNA_helicase_ATP-dep_HrpB_C"/>
</dbReference>
<gene>
    <name evidence="7" type="ORF">MOX91_01920</name>
</gene>
<dbReference type="Pfam" id="PF00271">
    <property type="entry name" value="Helicase_C"/>
    <property type="match status" value="1"/>
</dbReference>
<dbReference type="Pfam" id="PF04408">
    <property type="entry name" value="WHD_HA2"/>
    <property type="match status" value="1"/>
</dbReference>
<keyword evidence="8" id="KW-1185">Reference proteome</keyword>
<reference evidence="7 8" key="1">
    <citation type="submission" date="2022-03" db="EMBL/GenBank/DDBJ databases">
        <title>Novel taxa within the pig intestine.</title>
        <authorList>
            <person name="Wylensek D."/>
            <person name="Bishof K."/>
            <person name="Afrizal A."/>
            <person name="Clavel T."/>
        </authorList>
    </citation>
    <scope>NUCLEOTIDE SEQUENCE [LARGE SCALE GENOMIC DNA]</scope>
    <source>
        <strain evidence="7 8">CLA-KB-P66</strain>
    </source>
</reference>
<evidence type="ECO:0000259" key="5">
    <source>
        <dbReference type="PROSITE" id="PS51192"/>
    </source>
</evidence>
<keyword evidence="4" id="KW-0067">ATP-binding</keyword>
<dbReference type="InterPro" id="IPR011545">
    <property type="entry name" value="DEAD/DEAH_box_helicase_dom"/>
</dbReference>
<evidence type="ECO:0000256" key="3">
    <source>
        <dbReference type="ARBA" id="ARBA00022806"/>
    </source>
</evidence>
<feature type="domain" description="Helicase ATP-binding" evidence="5">
    <location>
        <begin position="14"/>
        <end position="175"/>
    </location>
</feature>
<dbReference type="RefSeq" id="WP_370396388.1">
    <property type="nucleotide sequence ID" value="NZ_JALBUT010000002.1"/>
</dbReference>
<dbReference type="InterPro" id="IPR027417">
    <property type="entry name" value="P-loop_NTPase"/>
</dbReference>
<evidence type="ECO:0000256" key="2">
    <source>
        <dbReference type="ARBA" id="ARBA00022801"/>
    </source>
</evidence>
<evidence type="ECO:0000313" key="7">
    <source>
        <dbReference type="EMBL" id="MDX8414941.1"/>
    </source>
</evidence>
<dbReference type="InterPro" id="IPR010225">
    <property type="entry name" value="HrpB"/>
</dbReference>
<keyword evidence="2" id="KW-0378">Hydrolase</keyword>
<dbReference type="CDD" id="cd18791">
    <property type="entry name" value="SF2_C_RHA"/>
    <property type="match status" value="1"/>
</dbReference>
<evidence type="ECO:0000313" key="8">
    <source>
        <dbReference type="Proteomes" id="UP001275932"/>
    </source>
</evidence>
<dbReference type="PANTHER" id="PTHR43519:SF1">
    <property type="entry name" value="ATP-DEPENDENT RNA HELICASE HRPB"/>
    <property type="match status" value="1"/>
</dbReference>
<evidence type="ECO:0000256" key="4">
    <source>
        <dbReference type="ARBA" id="ARBA00022840"/>
    </source>
</evidence>
<dbReference type="SUPFAM" id="SSF52540">
    <property type="entry name" value="P-loop containing nucleoside triphosphate hydrolases"/>
    <property type="match status" value="1"/>
</dbReference>
<evidence type="ECO:0000259" key="6">
    <source>
        <dbReference type="PROSITE" id="PS51194"/>
    </source>
</evidence>
<organism evidence="7 8">
    <name type="scientific">Intestinicryptomonas porci</name>
    <dbReference type="NCBI Taxonomy" id="2926320"/>
    <lineage>
        <taxon>Bacteria</taxon>
        <taxon>Pseudomonadati</taxon>
        <taxon>Verrucomicrobiota</taxon>
        <taxon>Opitutia</taxon>
        <taxon>Opitutales</taxon>
        <taxon>Intestinicryptomonaceae</taxon>
        <taxon>Intestinicryptomonas</taxon>
    </lineage>
</organism>